<name>A0A8S5UMI3_9CAUD</name>
<protein>
    <submittedName>
        <fullName evidence="1">APC repeat containing protein</fullName>
    </submittedName>
</protein>
<organism evidence="1">
    <name type="scientific">Myoviridae sp. ctCo31</name>
    <dbReference type="NCBI Taxonomy" id="2825053"/>
    <lineage>
        <taxon>Viruses</taxon>
        <taxon>Duplodnaviria</taxon>
        <taxon>Heunggongvirae</taxon>
        <taxon>Uroviricota</taxon>
        <taxon>Caudoviricetes</taxon>
    </lineage>
</organism>
<reference evidence="1" key="1">
    <citation type="journal article" date="2021" name="Proc. Natl. Acad. Sci. U.S.A.">
        <title>A Catalog of Tens of Thousands of Viruses from Human Metagenomes Reveals Hidden Associations with Chronic Diseases.</title>
        <authorList>
            <person name="Tisza M.J."/>
            <person name="Buck C.B."/>
        </authorList>
    </citation>
    <scope>NUCLEOTIDE SEQUENCE</scope>
    <source>
        <strain evidence="1">CtCo31</strain>
    </source>
</reference>
<proteinExistence type="predicted"/>
<dbReference type="EMBL" id="BK016109">
    <property type="protein sequence ID" value="DAF95618.1"/>
    <property type="molecule type" value="Genomic_DNA"/>
</dbReference>
<evidence type="ECO:0000313" key="1">
    <source>
        <dbReference type="EMBL" id="DAF95618.1"/>
    </source>
</evidence>
<sequence length="87" mass="9738">MLDPTNVILPNSEFINWSRTIRHPTIKTYTDEIVNQTEDIGATLGTPTIAAEVKLTVDEEYRHIENNSTCTFSMAGEKINVVVQGIM</sequence>
<accession>A0A8S5UMI3</accession>